<evidence type="ECO:0000313" key="1">
    <source>
        <dbReference type="EMBL" id="MBB5117524.1"/>
    </source>
</evidence>
<gene>
    <name evidence="2" type="ORF">AF335_03165</name>
    <name evidence="1" type="ORF">FHS36_000930</name>
</gene>
<dbReference type="EMBL" id="JACHJF010000002">
    <property type="protein sequence ID" value="MBB5117524.1"/>
    <property type="molecule type" value="Genomic_DNA"/>
</dbReference>
<keyword evidence="3" id="KW-1185">Reference proteome</keyword>
<evidence type="ECO:0000313" key="4">
    <source>
        <dbReference type="Proteomes" id="UP000528608"/>
    </source>
</evidence>
<comment type="caution">
    <text evidence="2">The sequence shown here is derived from an EMBL/GenBank/DDBJ whole genome shotgun (WGS) entry which is preliminary data.</text>
</comment>
<dbReference type="Proteomes" id="UP000528608">
    <property type="component" value="Unassembled WGS sequence"/>
</dbReference>
<dbReference type="RefSeq" id="WP_244926889.1">
    <property type="nucleotide sequence ID" value="NZ_JACHJF010000002.1"/>
</dbReference>
<reference evidence="3" key="1">
    <citation type="submission" date="2015-07" db="EMBL/GenBank/DDBJ databases">
        <authorList>
            <person name="Graham D.E."/>
            <person name="Giannone R.J."/>
            <person name="Gulvik C.A."/>
            <person name="Hettich R.L."/>
            <person name="Klingeman D.M."/>
            <person name="Mahan K.M."/>
            <person name="Parry R.J."/>
            <person name="Spain J.C."/>
        </authorList>
    </citation>
    <scope>NUCLEOTIDE SEQUENCE [LARGE SCALE GENOMIC DNA]</scope>
    <source>
        <strain evidence="3">ATCC 27428</strain>
    </source>
</reference>
<protein>
    <submittedName>
        <fullName evidence="2">Uncharacterized protein</fullName>
    </submittedName>
</protein>
<name>A0A2N8P2W8_STREU</name>
<reference evidence="2" key="2">
    <citation type="submission" date="2015-07" db="EMBL/GenBank/DDBJ databases">
        <authorList>
            <person name="Noorani M."/>
        </authorList>
    </citation>
    <scope>NUCLEOTIDE SEQUENCE [LARGE SCALE GENOMIC DNA]</scope>
    <source>
        <strain evidence="2">ATCC 27428</strain>
    </source>
</reference>
<reference evidence="1 4" key="3">
    <citation type="submission" date="2020-08" db="EMBL/GenBank/DDBJ databases">
        <title>Genomic Encyclopedia of Type Strains, Phase III (KMG-III): the genomes of soil and plant-associated and newly described type strains.</title>
        <authorList>
            <person name="Whitman W."/>
        </authorList>
    </citation>
    <scope>NUCLEOTIDE SEQUENCE [LARGE SCALE GENOMIC DNA]</scope>
    <source>
        <strain evidence="1 4">CECT 3259</strain>
    </source>
</reference>
<dbReference type="AlphaFoldDB" id="A0A2N8P2W8"/>
<evidence type="ECO:0000313" key="3">
    <source>
        <dbReference type="Proteomes" id="UP000235945"/>
    </source>
</evidence>
<organism evidence="2 3">
    <name type="scientific">Streptomyces eurocidicus</name>
    <name type="common">Streptoverticillium eurocidicus</name>
    <dbReference type="NCBI Taxonomy" id="66423"/>
    <lineage>
        <taxon>Bacteria</taxon>
        <taxon>Bacillati</taxon>
        <taxon>Actinomycetota</taxon>
        <taxon>Actinomycetes</taxon>
        <taxon>Kitasatosporales</taxon>
        <taxon>Streptomycetaceae</taxon>
        <taxon>Streptomyces</taxon>
    </lineage>
</organism>
<dbReference type="Proteomes" id="UP000235945">
    <property type="component" value="Unassembled WGS sequence"/>
</dbReference>
<proteinExistence type="predicted"/>
<accession>A0A2N8P2W8</accession>
<evidence type="ECO:0000313" key="2">
    <source>
        <dbReference type="EMBL" id="PNE35365.1"/>
    </source>
</evidence>
<sequence length="120" mass="13293">MSAQPVHRHDPDEPLFPMPPLTEAALRVAVTTLDLSSAVRFEQEFHAAWQEAVQTDSTVPMHTFLHRWGVFVALRRHPARAARLSELESAVARATDREAARALSSEIATLLDEAAREVTG</sequence>
<dbReference type="EMBL" id="LGUI01000001">
    <property type="protein sequence ID" value="PNE35365.1"/>
    <property type="molecule type" value="Genomic_DNA"/>
</dbReference>